<dbReference type="InterPro" id="IPR029063">
    <property type="entry name" value="SAM-dependent_MTases_sf"/>
</dbReference>
<evidence type="ECO:0000313" key="2">
    <source>
        <dbReference type="EMBL" id="MBO2456903.1"/>
    </source>
</evidence>
<protein>
    <submittedName>
        <fullName evidence="2">Class I SAM-dependent methyltransferase</fullName>
    </submittedName>
</protein>
<dbReference type="EMBL" id="JAGEPF010000003">
    <property type="protein sequence ID" value="MBO2456903.1"/>
    <property type="molecule type" value="Genomic_DNA"/>
</dbReference>
<dbReference type="GO" id="GO:0032259">
    <property type="term" value="P:methylation"/>
    <property type="evidence" value="ECO:0007669"/>
    <property type="project" value="UniProtKB-KW"/>
</dbReference>
<dbReference type="Gene3D" id="3.40.50.150">
    <property type="entry name" value="Vaccinia Virus protein VP39"/>
    <property type="match status" value="1"/>
</dbReference>
<keyword evidence="3" id="KW-1185">Reference proteome</keyword>
<evidence type="ECO:0000313" key="3">
    <source>
        <dbReference type="Proteomes" id="UP000680206"/>
    </source>
</evidence>
<dbReference type="GO" id="GO:0008168">
    <property type="term" value="F:methyltransferase activity"/>
    <property type="evidence" value="ECO:0007669"/>
    <property type="project" value="UniProtKB-KW"/>
</dbReference>
<dbReference type="SUPFAM" id="SSF53335">
    <property type="entry name" value="S-adenosyl-L-methionine-dependent methyltransferases"/>
    <property type="match status" value="1"/>
</dbReference>
<gene>
    <name evidence="2" type="ORF">J4709_04760</name>
</gene>
<sequence length="199" mass="21013">MRIPGTAGYDEAAADLVVQYEAVTFAEVHGDALHLVPAVPSRVLDIGAGTGRDAAALAKAGHQVTAVEPAAGLRAQGQALHADQDITWIDDHLPDLVSLGDRRFELILLTAVWMHLTPAGRAPAMRRLAALLASNGTAVMVLRHGPIPAGRHMFDIPDQQTADLAQACGLSIVHRSGRPDLHGRADVRMTTLGLRALAT</sequence>
<keyword evidence="2" id="KW-0489">Methyltransferase</keyword>
<comment type="caution">
    <text evidence="2">The sequence shown here is derived from an EMBL/GenBank/DDBJ whole genome shotgun (WGS) entry which is preliminary data.</text>
</comment>
<name>A0ABS3RJZ7_9ACTN</name>
<dbReference type="Proteomes" id="UP000680206">
    <property type="component" value="Unassembled WGS sequence"/>
</dbReference>
<keyword evidence="2" id="KW-0808">Transferase</keyword>
<accession>A0ABS3RJZ7</accession>
<evidence type="ECO:0000259" key="1">
    <source>
        <dbReference type="Pfam" id="PF13649"/>
    </source>
</evidence>
<organism evidence="2 3">
    <name type="scientific">Actinomadura violacea</name>
    <dbReference type="NCBI Taxonomy" id="2819934"/>
    <lineage>
        <taxon>Bacteria</taxon>
        <taxon>Bacillati</taxon>
        <taxon>Actinomycetota</taxon>
        <taxon>Actinomycetes</taxon>
        <taxon>Streptosporangiales</taxon>
        <taxon>Thermomonosporaceae</taxon>
        <taxon>Actinomadura</taxon>
    </lineage>
</organism>
<proteinExistence type="predicted"/>
<dbReference type="Pfam" id="PF13649">
    <property type="entry name" value="Methyltransf_25"/>
    <property type="match status" value="1"/>
</dbReference>
<dbReference type="CDD" id="cd02440">
    <property type="entry name" value="AdoMet_MTases"/>
    <property type="match status" value="1"/>
</dbReference>
<feature type="domain" description="Methyltransferase" evidence="1">
    <location>
        <begin position="43"/>
        <end position="136"/>
    </location>
</feature>
<dbReference type="InterPro" id="IPR041698">
    <property type="entry name" value="Methyltransf_25"/>
</dbReference>
<reference evidence="2 3" key="1">
    <citation type="submission" date="2021-03" db="EMBL/GenBank/DDBJ databases">
        <title>Actinomadura violae sp. nov., isolated from lichen in Thailand.</title>
        <authorList>
            <person name="Kanchanasin P."/>
            <person name="Saeng-In P."/>
            <person name="Phongsopitanun W."/>
            <person name="Yuki M."/>
            <person name="Kudo T."/>
            <person name="Ohkuma M."/>
            <person name="Tanasupawat S."/>
        </authorList>
    </citation>
    <scope>NUCLEOTIDE SEQUENCE [LARGE SCALE GENOMIC DNA]</scope>
    <source>
        <strain evidence="2 3">LCR2-06</strain>
    </source>
</reference>
<dbReference type="RefSeq" id="WP_208237349.1">
    <property type="nucleotide sequence ID" value="NZ_JAGEPF010000003.1"/>
</dbReference>